<sequence>MRTVSIKKLADLNIKIKPEDRVKILRPVKKEPQPTKPGEKLAEAINEMARQLVDVSRETKVSLEIITRVLAETLQIVSKNGEQEKRKPMNLKIKFVRDGSRLIKSAKITEA</sequence>
<dbReference type="AlphaFoldDB" id="A0A6M3KGT7"/>
<organism evidence="1">
    <name type="scientific">viral metagenome</name>
    <dbReference type="NCBI Taxonomy" id="1070528"/>
    <lineage>
        <taxon>unclassified sequences</taxon>
        <taxon>metagenomes</taxon>
        <taxon>organismal metagenomes</taxon>
    </lineage>
</organism>
<evidence type="ECO:0000313" key="1">
    <source>
        <dbReference type="EMBL" id="QJA80698.1"/>
    </source>
</evidence>
<dbReference type="EMBL" id="MT142432">
    <property type="protein sequence ID" value="QJA80698.1"/>
    <property type="molecule type" value="Genomic_DNA"/>
</dbReference>
<accession>A0A6M3KGT7</accession>
<gene>
    <name evidence="1" type="ORF">MM415A00670_0007</name>
</gene>
<reference evidence="1" key="1">
    <citation type="submission" date="2020-03" db="EMBL/GenBank/DDBJ databases">
        <title>The deep terrestrial virosphere.</title>
        <authorList>
            <person name="Holmfeldt K."/>
            <person name="Nilsson E."/>
            <person name="Simone D."/>
            <person name="Lopez-Fernandez M."/>
            <person name="Wu X."/>
            <person name="de Brujin I."/>
            <person name="Lundin D."/>
            <person name="Andersson A."/>
            <person name="Bertilsson S."/>
            <person name="Dopson M."/>
        </authorList>
    </citation>
    <scope>NUCLEOTIDE SEQUENCE</scope>
    <source>
        <strain evidence="1">MM415A00670</strain>
    </source>
</reference>
<protein>
    <submittedName>
        <fullName evidence="1">Uncharacterized protein</fullName>
    </submittedName>
</protein>
<name>A0A6M3KGT7_9ZZZZ</name>
<proteinExistence type="predicted"/>